<dbReference type="PANTHER" id="PTHR22898:SF4">
    <property type="entry name" value="GALACTOSIDE 2-ALPHA-L-FUCOSYLTRANSFERASE-RELATED"/>
    <property type="match status" value="1"/>
</dbReference>
<keyword evidence="1" id="KW-0812">Transmembrane</keyword>
<feature type="transmembrane region" description="Helical" evidence="1">
    <location>
        <begin position="45"/>
        <end position="62"/>
    </location>
</feature>
<gene>
    <name evidence="2" type="ORF">CAMP_LOCUS16427</name>
</gene>
<dbReference type="AlphaFoldDB" id="A0A9P1N795"/>
<dbReference type="InterPro" id="IPR052501">
    <property type="entry name" value="Alpha-1-2_FucT"/>
</dbReference>
<protein>
    <submittedName>
        <fullName evidence="2">Uncharacterized protein</fullName>
    </submittedName>
</protein>
<evidence type="ECO:0000256" key="1">
    <source>
        <dbReference type="SAM" id="Phobius"/>
    </source>
</evidence>
<dbReference type="PANTHER" id="PTHR22898">
    <property type="entry name" value="UNCHARACTERIZED GLYCOSOL TRANSFERASE-RELATED"/>
    <property type="match status" value="1"/>
</dbReference>
<organism evidence="2 3">
    <name type="scientific">Caenorhabditis angaria</name>
    <dbReference type="NCBI Taxonomy" id="860376"/>
    <lineage>
        <taxon>Eukaryota</taxon>
        <taxon>Metazoa</taxon>
        <taxon>Ecdysozoa</taxon>
        <taxon>Nematoda</taxon>
        <taxon>Chromadorea</taxon>
        <taxon>Rhabditida</taxon>
        <taxon>Rhabditina</taxon>
        <taxon>Rhabditomorpha</taxon>
        <taxon>Rhabditoidea</taxon>
        <taxon>Rhabditidae</taxon>
        <taxon>Peloderinae</taxon>
        <taxon>Caenorhabditis</taxon>
    </lineage>
</organism>
<comment type="caution">
    <text evidence="2">The sequence shown here is derived from an EMBL/GenBank/DDBJ whole genome shotgun (WGS) entry which is preliminary data.</text>
</comment>
<keyword evidence="3" id="KW-1185">Reference proteome</keyword>
<accession>A0A9P1N795</accession>
<dbReference type="EMBL" id="CANHGI010000005">
    <property type="protein sequence ID" value="CAI5453790.1"/>
    <property type="molecule type" value="Genomic_DNA"/>
</dbReference>
<sequence>MIENSGEENQFLNRENVPPPTISIYWNNFLNYLAKNRWWKTAFEVIYRLLVTFLIATFFYYLNQFNTIRKFDEIPCQRKFAIKFKPDNFITIPEYQDELEKFRGALILLQIAPLINRYPTINKSAEFCKLFSHLCTKFEDYGVPAKTDHLKIDLPNSYHPKYLNFLEVCDPVRTIVVNTTGKSYKYFDSINITRYLRPTLKQEQNIDLQFDPNDSTKSITCVHIEGSSTLGANSATISKILASKILPEDPDIIYFLSTNGLWRYLRDNLHENWPHQQYRDIQISDQLETIFFAKKFCDQVFLTSPKSEVGWWIGYVSRNVHYLSKFNNSTHIIDGLTEADVYPENWIKL</sequence>
<dbReference type="Proteomes" id="UP001152747">
    <property type="component" value="Unassembled WGS sequence"/>
</dbReference>
<evidence type="ECO:0000313" key="3">
    <source>
        <dbReference type="Proteomes" id="UP001152747"/>
    </source>
</evidence>
<keyword evidence="1" id="KW-0472">Membrane</keyword>
<proteinExistence type="predicted"/>
<keyword evidence="1" id="KW-1133">Transmembrane helix</keyword>
<name>A0A9P1N795_9PELO</name>
<evidence type="ECO:0000313" key="2">
    <source>
        <dbReference type="EMBL" id="CAI5453790.1"/>
    </source>
</evidence>
<reference evidence="2" key="1">
    <citation type="submission" date="2022-11" db="EMBL/GenBank/DDBJ databases">
        <authorList>
            <person name="Kikuchi T."/>
        </authorList>
    </citation>
    <scope>NUCLEOTIDE SEQUENCE</scope>
    <source>
        <strain evidence="2">PS1010</strain>
    </source>
</reference>